<reference evidence="1 2" key="1">
    <citation type="submission" date="2024-02" db="EMBL/GenBank/DDBJ databases">
        <title>Bacteria isolated from the canopy kelp, Nereocystis luetkeana.</title>
        <authorList>
            <person name="Pfister C.A."/>
            <person name="Younker I.T."/>
            <person name="Light S.H."/>
        </authorList>
    </citation>
    <scope>NUCLEOTIDE SEQUENCE [LARGE SCALE GENOMIC DNA]</scope>
    <source>
        <strain evidence="1 2">TI.1.05</strain>
    </source>
</reference>
<gene>
    <name evidence="1" type="ORF">V6256_07900</name>
</gene>
<organism evidence="1 2">
    <name type="scientific">Psychromonas aquatilis</name>
    <dbReference type="NCBI Taxonomy" id="2005072"/>
    <lineage>
        <taxon>Bacteria</taxon>
        <taxon>Pseudomonadati</taxon>
        <taxon>Pseudomonadota</taxon>
        <taxon>Gammaproteobacteria</taxon>
        <taxon>Alteromonadales</taxon>
        <taxon>Psychromonadaceae</taxon>
        <taxon>Psychromonas</taxon>
    </lineage>
</organism>
<dbReference type="SUPFAM" id="SSF51735">
    <property type="entry name" value="NAD(P)-binding Rossmann-fold domains"/>
    <property type="match status" value="1"/>
</dbReference>
<dbReference type="PANTHER" id="PTHR48079:SF6">
    <property type="entry name" value="NAD(P)-BINDING DOMAIN-CONTAINING PROTEIN-RELATED"/>
    <property type="match status" value="1"/>
</dbReference>
<proteinExistence type="predicted"/>
<dbReference type="PANTHER" id="PTHR48079">
    <property type="entry name" value="PROTEIN YEEZ"/>
    <property type="match status" value="1"/>
</dbReference>
<dbReference type="EMBL" id="JBAKAZ010000024">
    <property type="protein sequence ID" value="MEL0629529.1"/>
    <property type="molecule type" value="Genomic_DNA"/>
</dbReference>
<evidence type="ECO:0000313" key="2">
    <source>
        <dbReference type="Proteomes" id="UP001369082"/>
    </source>
</evidence>
<comment type="caution">
    <text evidence="1">The sequence shown here is derived from an EMBL/GenBank/DDBJ whole genome shotgun (WGS) entry which is preliminary data.</text>
</comment>
<protein>
    <submittedName>
        <fullName evidence="1">dTDP-glucose 4,6-dehydratase</fullName>
    </submittedName>
</protein>
<keyword evidence="2" id="KW-1185">Reference proteome</keyword>
<sequence>MGHDTSISILGSGWLGLPLAEHLLGVVKTIHLSTRSLEKSKQLATLGFKAHLVDIEEMSTQVQTFLNSEILIINITNKSIEAFQNLRSEIERSTIKHVLFISSTSVYGSDQSLCKETDSIHVENNLRKIEKLFTDNTHFDCTIIRLAGLIGPKRHPGRFFAGGKVIKDGNAKVNLIHQVDCIRLIATVLEQNAWGEVFNGCADTHPVKKEYYSKMALSLGYPEPDYVIADKGSNKVICNEKIKNTLGFQFIYPDISEILC</sequence>
<dbReference type="Gene3D" id="3.40.50.720">
    <property type="entry name" value="NAD(P)-binding Rossmann-like Domain"/>
    <property type="match status" value="1"/>
</dbReference>
<dbReference type="InterPro" id="IPR051783">
    <property type="entry name" value="NAD(P)-dependent_oxidoreduct"/>
</dbReference>
<dbReference type="Proteomes" id="UP001369082">
    <property type="component" value="Unassembled WGS sequence"/>
</dbReference>
<accession>A0ABU9GQE4</accession>
<dbReference type="InterPro" id="IPR036291">
    <property type="entry name" value="NAD(P)-bd_dom_sf"/>
</dbReference>
<dbReference type="RefSeq" id="WP_341597560.1">
    <property type="nucleotide sequence ID" value="NZ_JBAKAZ010000024.1"/>
</dbReference>
<name>A0ABU9GQE4_9GAMM</name>
<evidence type="ECO:0000313" key="1">
    <source>
        <dbReference type="EMBL" id="MEL0629529.1"/>
    </source>
</evidence>